<dbReference type="InterPro" id="IPR022655">
    <property type="entry name" value="DUF1553"/>
</dbReference>
<dbReference type="InterPro" id="IPR011429">
    <property type="entry name" value="Cyt_c_Planctomycete-type"/>
</dbReference>
<accession>A0ABT7PDW8</accession>
<dbReference type="Pfam" id="PF07587">
    <property type="entry name" value="PSD1"/>
    <property type="match status" value="1"/>
</dbReference>
<proteinExistence type="predicted"/>
<keyword evidence="6" id="KW-1185">Reference proteome</keyword>
<evidence type="ECO:0000313" key="6">
    <source>
        <dbReference type="Proteomes" id="UP001239462"/>
    </source>
</evidence>
<feature type="chain" id="PRO_5046196939" evidence="1">
    <location>
        <begin position="30"/>
        <end position="1107"/>
    </location>
</feature>
<dbReference type="RefSeq" id="WP_289162184.1">
    <property type="nucleotide sequence ID" value="NZ_JASZZN010000002.1"/>
</dbReference>
<dbReference type="Proteomes" id="UP001239462">
    <property type="component" value="Unassembled WGS sequence"/>
</dbReference>
<dbReference type="EMBL" id="JASZZN010000002">
    <property type="protein sequence ID" value="MDM4014411.1"/>
    <property type="molecule type" value="Genomic_DNA"/>
</dbReference>
<dbReference type="SUPFAM" id="SSF46626">
    <property type="entry name" value="Cytochrome c"/>
    <property type="match status" value="1"/>
</dbReference>
<evidence type="ECO:0000256" key="1">
    <source>
        <dbReference type="SAM" id="SignalP"/>
    </source>
</evidence>
<dbReference type="Pfam" id="PF07635">
    <property type="entry name" value="PSCyt1"/>
    <property type="match status" value="1"/>
</dbReference>
<dbReference type="InterPro" id="IPR011444">
    <property type="entry name" value="DUF1549"/>
</dbReference>
<evidence type="ECO:0000259" key="4">
    <source>
        <dbReference type="Pfam" id="PF07635"/>
    </source>
</evidence>
<evidence type="ECO:0000259" key="3">
    <source>
        <dbReference type="Pfam" id="PF07587"/>
    </source>
</evidence>
<protein>
    <submittedName>
        <fullName evidence="5">PSD1 and planctomycete cytochrome C domain-containing protein</fullName>
    </submittedName>
</protein>
<organism evidence="5 6">
    <name type="scientific">Roseiconus lacunae</name>
    <dbReference type="NCBI Taxonomy" id="2605694"/>
    <lineage>
        <taxon>Bacteria</taxon>
        <taxon>Pseudomonadati</taxon>
        <taxon>Planctomycetota</taxon>
        <taxon>Planctomycetia</taxon>
        <taxon>Pirellulales</taxon>
        <taxon>Pirellulaceae</taxon>
        <taxon>Roseiconus</taxon>
    </lineage>
</organism>
<reference evidence="5 6" key="1">
    <citation type="submission" date="2023-06" db="EMBL/GenBank/DDBJ databases">
        <title>Roseiconus lacunae JC819 isolated from Gulf of Mannar region, Tamil Nadu.</title>
        <authorList>
            <person name="Pk S."/>
            <person name="Ch S."/>
            <person name="Ch V.R."/>
        </authorList>
    </citation>
    <scope>NUCLEOTIDE SEQUENCE [LARGE SCALE GENOMIC DNA]</scope>
    <source>
        <strain evidence="5 6">JC819</strain>
    </source>
</reference>
<feature type="domain" description="DUF1553" evidence="3">
    <location>
        <begin position="653"/>
        <end position="899"/>
    </location>
</feature>
<feature type="domain" description="Cytochrome C Planctomycete-type" evidence="4">
    <location>
        <begin position="51"/>
        <end position="106"/>
    </location>
</feature>
<gene>
    <name evidence="5" type="ORF">QTN89_03135</name>
</gene>
<name>A0ABT7PDW8_9BACT</name>
<evidence type="ECO:0000313" key="5">
    <source>
        <dbReference type="EMBL" id="MDM4014411.1"/>
    </source>
</evidence>
<feature type="domain" description="DUF1549" evidence="2">
    <location>
        <begin position="174"/>
        <end position="379"/>
    </location>
</feature>
<dbReference type="PANTHER" id="PTHR35889:SF3">
    <property type="entry name" value="F-BOX DOMAIN-CONTAINING PROTEIN"/>
    <property type="match status" value="1"/>
</dbReference>
<dbReference type="PANTHER" id="PTHR35889">
    <property type="entry name" value="CYCLOINULO-OLIGOSACCHARIDE FRUCTANOTRANSFERASE-RELATED"/>
    <property type="match status" value="1"/>
</dbReference>
<keyword evidence="1" id="KW-0732">Signal</keyword>
<sequence>MKRPSNWLFPLTVLLGISTALNGTSQATAAEKAERLAFFENHVRPLLAKHCFDCHNAEKQEGGLRLDVRENLLRGGDSGPSLVIGKPEQSLLIEAVRHEGLEMPPEKPLADEDIAKLVRWIRDGANWPDDQVASKPSLGDQEAIRSAADQHWAFRPIEKPPMPMVSDPDWGSQPIDRLILAKLDENQLRPSAQTNRPTLIRRAFHDLIGLPPTPAVIDAVFGQSNLRGMNYRQIIDGLLASQHYGERMARHWMDVARYADTRDFLAAADLRYPFAFTYRDWLIHAFNEDVRFDDFVRLQLAADHLTDQPDDPNLAALGFLSVGPLFRNNVPERVADRIDVVTRGLMGMTGSCARCHDHKYDPISIEDYYSLYGIFRDSQRPDTLPTIESPLGNEVPEALANDFSIKLQTEKDKLAAYEVELANTAMKAFAENASDYLIGYVELNIDKTETTRGLKTKRNLEETALTPIARNLDAFRREAANRDHPILGPIADLIAVPDQSFQGRRTKYIRTHPNLYPTIREAVEQSSTRMELAERIGAVLEAAATEPDGSPVGDFVVAQTSGPFFITPQAASQASRLLGKGRQALLKFQRAIADVEATHPGAPDKAMVVRDAEKLAPTFVMFRGEPSRRGPKVERRFLSYFAGDNAPFENGSGRLELAEHIVSPDNPLTARVIVNRVWRMHFGQGLVDDAGDFGLRSDAPVQGPLLDFLAASLMEHDWSIKWLHRTIMMSKTYRQSSSAMNPPVRNDGIGADEIDSTNRLLWRQNRRRLDFESMRDSMLAVAGTVDLKIGGRSVELSQTPHPVRRTLYAYVDRVDPNPLFATFDVPSPDVSSAQRTETLVPQQALFAMNNPFVTEQARAMTGSSEFLAAVDDESRIQALFQMSHQRAPRPNEMAMLKRFVNEAETLTPQTGPIWSYGYGPVKTESDEDDGFISLSHFDGKRYTYEPKFPSPDKGFVMLSKTGGHPGKSSKTCSILRFTAPEAMTVRIAGTLQRSSDRGDGIAAQVRLGNAVVFATTTQDDEPIKTVAGYHQVDAGEHVDFVVDPIKTSTSDGYRWTVLVEKRSDDRKDILHSWHSARDFGGPPPPAMTPWEQTAQALLMTNEFLFVD</sequence>
<feature type="signal peptide" evidence="1">
    <location>
        <begin position="1"/>
        <end position="29"/>
    </location>
</feature>
<dbReference type="Pfam" id="PF07583">
    <property type="entry name" value="PSCyt2"/>
    <property type="match status" value="1"/>
</dbReference>
<dbReference type="InterPro" id="IPR036909">
    <property type="entry name" value="Cyt_c-like_dom_sf"/>
</dbReference>
<evidence type="ECO:0000259" key="2">
    <source>
        <dbReference type="Pfam" id="PF07583"/>
    </source>
</evidence>
<comment type="caution">
    <text evidence="5">The sequence shown here is derived from an EMBL/GenBank/DDBJ whole genome shotgun (WGS) entry which is preliminary data.</text>
</comment>